<dbReference type="InterPro" id="IPR029190">
    <property type="entry name" value="Rrp14/SURF6_C"/>
</dbReference>
<feature type="compositionally biased region" description="Basic and acidic residues" evidence="4">
    <location>
        <begin position="165"/>
        <end position="192"/>
    </location>
</feature>
<reference evidence="7" key="1">
    <citation type="journal article" date="2019" name="Toxins">
        <title>Detection of Abrin-Like and Prepropulchellin-Like Toxin Genes and Transcripts Using Whole Genome Sequencing and Full-Length Transcript Sequencing of Abrus precatorius.</title>
        <authorList>
            <person name="Hovde B.T."/>
            <person name="Daligault H.E."/>
            <person name="Hanschen E.R."/>
            <person name="Kunde Y.A."/>
            <person name="Johnson M.B."/>
            <person name="Starkenburg S.R."/>
            <person name="Johnson S.L."/>
        </authorList>
    </citation>
    <scope>NUCLEOTIDE SEQUENCE [LARGE SCALE GENOMIC DNA]</scope>
</reference>
<dbReference type="Pfam" id="PF04935">
    <property type="entry name" value="SURF6"/>
    <property type="match status" value="1"/>
</dbReference>
<evidence type="ECO:0000259" key="6">
    <source>
        <dbReference type="Pfam" id="PF15459"/>
    </source>
</evidence>
<feature type="compositionally biased region" description="Basic and acidic residues" evidence="4">
    <location>
        <begin position="278"/>
        <end position="309"/>
    </location>
</feature>
<dbReference type="GO" id="GO:0005730">
    <property type="term" value="C:nucleolus"/>
    <property type="evidence" value="ECO:0007669"/>
    <property type="project" value="TreeGrafter"/>
</dbReference>
<dbReference type="RefSeq" id="XP_027358289.1">
    <property type="nucleotide sequence ID" value="XM_027502488.1"/>
</dbReference>
<dbReference type="OrthoDB" id="444809at2759"/>
<proteinExistence type="inferred from homology"/>
<feature type="compositionally biased region" description="Basic and acidic residues" evidence="4">
    <location>
        <begin position="217"/>
        <end position="238"/>
    </location>
</feature>
<comment type="similarity">
    <text evidence="2">Belongs to the SURF6 family.</text>
</comment>
<organism evidence="7 8">
    <name type="scientific">Abrus precatorius</name>
    <name type="common">Indian licorice</name>
    <name type="synonym">Glycine abrus</name>
    <dbReference type="NCBI Taxonomy" id="3816"/>
    <lineage>
        <taxon>Eukaryota</taxon>
        <taxon>Viridiplantae</taxon>
        <taxon>Streptophyta</taxon>
        <taxon>Embryophyta</taxon>
        <taxon>Tracheophyta</taxon>
        <taxon>Spermatophyta</taxon>
        <taxon>Magnoliopsida</taxon>
        <taxon>eudicotyledons</taxon>
        <taxon>Gunneridae</taxon>
        <taxon>Pentapetalae</taxon>
        <taxon>rosids</taxon>
        <taxon>fabids</taxon>
        <taxon>Fabales</taxon>
        <taxon>Fabaceae</taxon>
        <taxon>Papilionoideae</taxon>
        <taxon>50 kb inversion clade</taxon>
        <taxon>NPAAA clade</taxon>
        <taxon>indigoferoid/millettioid clade</taxon>
        <taxon>Abreae</taxon>
        <taxon>Abrus</taxon>
    </lineage>
</organism>
<feature type="compositionally biased region" description="Basic and acidic residues" evidence="4">
    <location>
        <begin position="92"/>
        <end position="104"/>
    </location>
</feature>
<feature type="compositionally biased region" description="Basic and acidic residues" evidence="4">
    <location>
        <begin position="144"/>
        <end position="154"/>
    </location>
</feature>
<reference evidence="8" key="2">
    <citation type="submission" date="2025-08" db="UniProtKB">
        <authorList>
            <consortium name="RefSeq"/>
        </authorList>
    </citation>
    <scope>IDENTIFICATION</scope>
    <source>
        <tissue evidence="8">Young leaves</tissue>
    </source>
</reference>
<dbReference type="GO" id="GO:0042274">
    <property type="term" value="P:ribosomal small subunit biogenesis"/>
    <property type="evidence" value="ECO:0007669"/>
    <property type="project" value="TreeGrafter"/>
</dbReference>
<dbReference type="GeneID" id="113867281"/>
<evidence type="ECO:0000313" key="7">
    <source>
        <dbReference type="Proteomes" id="UP000694853"/>
    </source>
</evidence>
<feature type="compositionally biased region" description="Basic residues" evidence="4">
    <location>
        <begin position="155"/>
        <end position="164"/>
    </location>
</feature>
<dbReference type="Pfam" id="PF15459">
    <property type="entry name" value="RRP14"/>
    <property type="match status" value="1"/>
</dbReference>
<evidence type="ECO:0000256" key="2">
    <source>
        <dbReference type="ARBA" id="ARBA00005904"/>
    </source>
</evidence>
<feature type="compositionally biased region" description="Basic residues" evidence="4">
    <location>
        <begin position="265"/>
        <end position="277"/>
    </location>
</feature>
<protein>
    <submittedName>
        <fullName evidence="8">Ribosomal RNA-processing protein 14-C</fullName>
    </submittedName>
</protein>
<dbReference type="PANTHER" id="PTHR14369:SF0">
    <property type="entry name" value="SURFEIT LOCUS PROTEIN 6"/>
    <property type="match status" value="1"/>
</dbReference>
<dbReference type="GO" id="GO:0003723">
    <property type="term" value="F:RNA binding"/>
    <property type="evidence" value="ECO:0007669"/>
    <property type="project" value="TreeGrafter"/>
</dbReference>
<gene>
    <name evidence="8" type="primary">LOC113867281</name>
</gene>
<keyword evidence="3" id="KW-0539">Nucleus</keyword>
<name>A0A8B8LTS8_ABRPR</name>
<feature type="domain" description="Ribosomal RNA-processing protein 14 N-terminal" evidence="6">
    <location>
        <begin position="18"/>
        <end position="78"/>
    </location>
</feature>
<dbReference type="InterPro" id="IPR007019">
    <property type="entry name" value="SURF6"/>
</dbReference>
<feature type="region of interest" description="Disordered" evidence="4">
    <location>
        <begin position="58"/>
        <end position="119"/>
    </location>
</feature>
<evidence type="ECO:0000256" key="1">
    <source>
        <dbReference type="ARBA" id="ARBA00004123"/>
    </source>
</evidence>
<evidence type="ECO:0000256" key="3">
    <source>
        <dbReference type="ARBA" id="ARBA00023242"/>
    </source>
</evidence>
<feature type="compositionally biased region" description="Basic residues" evidence="4">
    <location>
        <begin position="310"/>
        <end position="325"/>
    </location>
</feature>
<dbReference type="InterPro" id="IPR029188">
    <property type="entry name" value="Rrp14_N"/>
</dbReference>
<feature type="region of interest" description="Disordered" evidence="4">
    <location>
        <begin position="132"/>
        <end position="342"/>
    </location>
</feature>
<accession>A0A8B8LTS8</accession>
<dbReference type="Proteomes" id="UP000694853">
    <property type="component" value="Unplaced"/>
</dbReference>
<dbReference type="KEGG" id="aprc:113867281"/>
<keyword evidence="7" id="KW-1185">Reference proteome</keyword>
<dbReference type="PANTHER" id="PTHR14369">
    <property type="entry name" value="SURFEIT LOCUS PROTEIN 6"/>
    <property type="match status" value="1"/>
</dbReference>
<evidence type="ECO:0000256" key="4">
    <source>
        <dbReference type="SAM" id="MobiDB-lite"/>
    </source>
</evidence>
<evidence type="ECO:0000259" key="5">
    <source>
        <dbReference type="Pfam" id="PF04935"/>
    </source>
</evidence>
<dbReference type="GO" id="GO:0003677">
    <property type="term" value="F:DNA binding"/>
    <property type="evidence" value="ECO:0007669"/>
    <property type="project" value="TreeGrafter"/>
</dbReference>
<sequence length="342" mass="40060">MKKKQKVVTEGQDLESLIHDHTLFFDKLIQLIPAKFYLPIDDEEKPWFQGLSKAAKAEAKKETKENIKKSRRDRLDPEKPSATTLDILKQSMGKENDSDEERAAVKPFMSGLEGDDRSVTYEELRQRLHRKLEEFRASRNNGNLEKDNKDERNTKRGFKERKRKRDNENDESKPAHGESAEKGKKDAAEASKELVFGHVKLQNEEVQGKKKRKVSKHKELERAKKLEKVKKKDPEKAKSFANQQSWKAAMDRASGIKVHDDPKLLRKSINKEKKRQQKNVEKWKERVQTRDQLKAEKQQRRSENIAERIHQKKMRKIAKREKKLMRPGFEGRKEGFINDGSS</sequence>
<evidence type="ECO:0000313" key="8">
    <source>
        <dbReference type="RefSeq" id="XP_027358289.1"/>
    </source>
</evidence>
<dbReference type="AlphaFoldDB" id="A0A8B8LTS8"/>
<dbReference type="GO" id="GO:0042273">
    <property type="term" value="P:ribosomal large subunit biogenesis"/>
    <property type="evidence" value="ECO:0007669"/>
    <property type="project" value="TreeGrafter"/>
</dbReference>
<feature type="compositionally biased region" description="Basic and acidic residues" evidence="4">
    <location>
        <begin position="58"/>
        <end position="79"/>
    </location>
</feature>
<feature type="domain" description="Ribosomal RNA-processing protein 14/surfeit locus protein 6 C-terminal" evidence="5">
    <location>
        <begin position="145"/>
        <end position="316"/>
    </location>
</feature>
<comment type="subcellular location">
    <subcellularLocation>
        <location evidence="1">Nucleus</location>
    </subcellularLocation>
</comment>